<name>A0A9D3PZU5_MEGAT</name>
<organism evidence="1 2">
    <name type="scientific">Megalops atlanticus</name>
    <name type="common">Tarpon</name>
    <name type="synonym">Clupea gigantea</name>
    <dbReference type="NCBI Taxonomy" id="7932"/>
    <lineage>
        <taxon>Eukaryota</taxon>
        <taxon>Metazoa</taxon>
        <taxon>Chordata</taxon>
        <taxon>Craniata</taxon>
        <taxon>Vertebrata</taxon>
        <taxon>Euteleostomi</taxon>
        <taxon>Actinopterygii</taxon>
        <taxon>Neopterygii</taxon>
        <taxon>Teleostei</taxon>
        <taxon>Elopiformes</taxon>
        <taxon>Megalopidae</taxon>
        <taxon>Megalops</taxon>
    </lineage>
</organism>
<keyword evidence="2" id="KW-1185">Reference proteome</keyword>
<evidence type="ECO:0000313" key="1">
    <source>
        <dbReference type="EMBL" id="KAG7469422.1"/>
    </source>
</evidence>
<evidence type="ECO:0000313" key="2">
    <source>
        <dbReference type="Proteomes" id="UP001046870"/>
    </source>
</evidence>
<dbReference type="AlphaFoldDB" id="A0A9D3PZU5"/>
<gene>
    <name evidence="1" type="ORF">MATL_G00128690</name>
</gene>
<protein>
    <submittedName>
        <fullName evidence="1">Uncharacterized protein</fullName>
    </submittedName>
</protein>
<dbReference type="Proteomes" id="UP001046870">
    <property type="component" value="Chromosome 10"/>
</dbReference>
<accession>A0A9D3PZU5</accession>
<sequence>MSRLRVGVRHWEYEHEYDHGYEENDMFKEMGLDRMVEVDEEVWCEVQAGVDHIVNSTKFSFPRKTDTVLSQAAHRFGITNYRHITIICVPGGYVTGVNYAHLNFKKPPKTERQHRKADKLVYSEVRYRQEGSLNQEDVYTGVNYAHLDFKKPSKTERQHRKADKLVYSEVRYQPDRADHM</sequence>
<comment type="caution">
    <text evidence="1">The sequence shown here is derived from an EMBL/GenBank/DDBJ whole genome shotgun (WGS) entry which is preliminary data.</text>
</comment>
<proteinExistence type="predicted"/>
<dbReference type="EMBL" id="JAFDVH010000010">
    <property type="protein sequence ID" value="KAG7469422.1"/>
    <property type="molecule type" value="Genomic_DNA"/>
</dbReference>
<reference evidence="1" key="1">
    <citation type="submission" date="2021-01" db="EMBL/GenBank/DDBJ databases">
        <authorList>
            <person name="Zahm M."/>
            <person name="Roques C."/>
            <person name="Cabau C."/>
            <person name="Klopp C."/>
            <person name="Donnadieu C."/>
            <person name="Jouanno E."/>
            <person name="Lampietro C."/>
            <person name="Louis A."/>
            <person name="Herpin A."/>
            <person name="Echchiki A."/>
            <person name="Berthelot C."/>
            <person name="Parey E."/>
            <person name="Roest-Crollius H."/>
            <person name="Braasch I."/>
            <person name="Postlethwait J."/>
            <person name="Bobe J."/>
            <person name="Montfort J."/>
            <person name="Bouchez O."/>
            <person name="Begum T."/>
            <person name="Mejri S."/>
            <person name="Adams A."/>
            <person name="Chen W.-J."/>
            <person name="Guiguen Y."/>
        </authorList>
    </citation>
    <scope>NUCLEOTIDE SEQUENCE</scope>
    <source>
        <strain evidence="1">YG-15Mar2019-1</strain>
        <tissue evidence="1">Brain</tissue>
    </source>
</reference>